<evidence type="ECO:0000256" key="6">
    <source>
        <dbReference type="ARBA" id="ARBA00023136"/>
    </source>
</evidence>
<name>A0ABU5KI54_9BACL</name>
<keyword evidence="5 7" id="KW-1133">Transmembrane helix</keyword>
<evidence type="ECO:0000313" key="10">
    <source>
        <dbReference type="Proteomes" id="UP001292084"/>
    </source>
</evidence>
<evidence type="ECO:0000256" key="3">
    <source>
        <dbReference type="ARBA" id="ARBA00022475"/>
    </source>
</evidence>
<comment type="similarity">
    <text evidence="2">Belongs to the CpsC/CapA family.</text>
</comment>
<sequence>MRNPVSLKELVLFIKKRALLLISLTLLFGGAAYLITTYFMTPMYQTSTQLLINEEKSDQPYVNVSEIQANLQLINTYNVIIKSPVILEQVVEAMNSEVTVAELNEKITVQNVQDSQVVNLIVTDVDPVRAARIANQTAQVFQNDISELMNVDNVNILSPAIVTGNEKPVSPDLYLNTAAGSLTGFVIGFIITLLLEYFNNTVKDEQHLSEILSIPILGTVDTMNNKKYPDKIISGNVSNIDTRRKGYGS</sequence>
<evidence type="ECO:0000313" key="9">
    <source>
        <dbReference type="EMBL" id="MDZ5710903.1"/>
    </source>
</evidence>
<evidence type="ECO:0000256" key="7">
    <source>
        <dbReference type="SAM" id="Phobius"/>
    </source>
</evidence>
<dbReference type="EMBL" id="JAXQNN010000001">
    <property type="protein sequence ID" value="MDZ5710903.1"/>
    <property type="molecule type" value="Genomic_DNA"/>
</dbReference>
<protein>
    <submittedName>
        <fullName evidence="9">Wzz/FepE/Etk N-terminal domain-containing protein</fullName>
    </submittedName>
</protein>
<dbReference type="Proteomes" id="UP001292084">
    <property type="component" value="Unassembled WGS sequence"/>
</dbReference>
<dbReference type="Pfam" id="PF02706">
    <property type="entry name" value="Wzz"/>
    <property type="match status" value="1"/>
</dbReference>
<evidence type="ECO:0000256" key="4">
    <source>
        <dbReference type="ARBA" id="ARBA00022692"/>
    </source>
</evidence>
<dbReference type="InterPro" id="IPR050445">
    <property type="entry name" value="Bact_polysacc_biosynth/exp"/>
</dbReference>
<evidence type="ECO:0000259" key="8">
    <source>
        <dbReference type="Pfam" id="PF02706"/>
    </source>
</evidence>
<organism evidence="9 10">
    <name type="scientific">Jeotgalibacillus haloalkalitolerans</name>
    <dbReference type="NCBI Taxonomy" id="3104292"/>
    <lineage>
        <taxon>Bacteria</taxon>
        <taxon>Bacillati</taxon>
        <taxon>Bacillota</taxon>
        <taxon>Bacilli</taxon>
        <taxon>Bacillales</taxon>
        <taxon>Caryophanaceae</taxon>
        <taxon>Jeotgalibacillus</taxon>
    </lineage>
</organism>
<accession>A0ABU5KI54</accession>
<proteinExistence type="inferred from homology"/>
<comment type="caution">
    <text evidence="9">The sequence shown here is derived from an EMBL/GenBank/DDBJ whole genome shotgun (WGS) entry which is preliminary data.</text>
</comment>
<keyword evidence="6 7" id="KW-0472">Membrane</keyword>
<keyword evidence="10" id="KW-1185">Reference proteome</keyword>
<evidence type="ECO:0000256" key="1">
    <source>
        <dbReference type="ARBA" id="ARBA00004651"/>
    </source>
</evidence>
<keyword evidence="4 7" id="KW-0812">Transmembrane</keyword>
<dbReference type="RefSeq" id="WP_322419932.1">
    <property type="nucleotide sequence ID" value="NZ_JAXQNN010000001.1"/>
</dbReference>
<dbReference type="PANTHER" id="PTHR32309:SF13">
    <property type="entry name" value="FERRIC ENTEROBACTIN TRANSPORT PROTEIN FEPE"/>
    <property type="match status" value="1"/>
</dbReference>
<dbReference type="PANTHER" id="PTHR32309">
    <property type="entry name" value="TYROSINE-PROTEIN KINASE"/>
    <property type="match status" value="1"/>
</dbReference>
<comment type="subcellular location">
    <subcellularLocation>
        <location evidence="1">Cell membrane</location>
        <topology evidence="1">Multi-pass membrane protein</topology>
    </subcellularLocation>
</comment>
<feature type="transmembrane region" description="Helical" evidence="7">
    <location>
        <begin position="20"/>
        <end position="40"/>
    </location>
</feature>
<reference evidence="9 10" key="1">
    <citation type="submission" date="2023-12" db="EMBL/GenBank/DDBJ databases">
        <title>Jeotgalibacillus haloalkaliphilus sp. nov., a novel salt-tolerant bacteria, isolated from the estuary of the Fenhe River into the Yellow River.</title>
        <authorList>
            <person name="Li Y."/>
        </authorList>
    </citation>
    <scope>NUCLEOTIDE SEQUENCE [LARGE SCALE GENOMIC DNA]</scope>
    <source>
        <strain evidence="9 10">HH7-29</strain>
    </source>
</reference>
<evidence type="ECO:0000256" key="2">
    <source>
        <dbReference type="ARBA" id="ARBA00006683"/>
    </source>
</evidence>
<feature type="domain" description="Polysaccharide chain length determinant N-terminal" evidence="8">
    <location>
        <begin position="5"/>
        <end position="92"/>
    </location>
</feature>
<feature type="transmembrane region" description="Helical" evidence="7">
    <location>
        <begin position="173"/>
        <end position="195"/>
    </location>
</feature>
<dbReference type="InterPro" id="IPR003856">
    <property type="entry name" value="LPS_length_determ_N"/>
</dbReference>
<gene>
    <name evidence="9" type="ORF">UFB30_01660</name>
</gene>
<evidence type="ECO:0000256" key="5">
    <source>
        <dbReference type="ARBA" id="ARBA00022989"/>
    </source>
</evidence>
<keyword evidence="3" id="KW-1003">Cell membrane</keyword>